<dbReference type="RefSeq" id="WP_337693989.1">
    <property type="nucleotide sequence ID" value="NZ_JBBEGN010000002.1"/>
</dbReference>
<gene>
    <name evidence="2" type="ORF">WCD74_06365</name>
</gene>
<protein>
    <submittedName>
        <fullName evidence="2">Uncharacterized protein</fullName>
    </submittedName>
</protein>
<evidence type="ECO:0000256" key="1">
    <source>
        <dbReference type="SAM" id="MobiDB-lite"/>
    </source>
</evidence>
<organism evidence="2 3">
    <name type="scientific">Actinomycetospora aurantiaca</name>
    <dbReference type="NCBI Taxonomy" id="3129233"/>
    <lineage>
        <taxon>Bacteria</taxon>
        <taxon>Bacillati</taxon>
        <taxon>Actinomycetota</taxon>
        <taxon>Actinomycetes</taxon>
        <taxon>Pseudonocardiales</taxon>
        <taxon>Pseudonocardiaceae</taxon>
        <taxon>Actinomycetospora</taxon>
    </lineage>
</organism>
<feature type="region of interest" description="Disordered" evidence="1">
    <location>
        <begin position="80"/>
        <end position="112"/>
    </location>
</feature>
<dbReference type="EMBL" id="JBBEGN010000002">
    <property type="protein sequence ID" value="MEJ2867383.1"/>
    <property type="molecule type" value="Genomic_DNA"/>
</dbReference>
<sequence>MADDGMLNALLGAGDSADVLSILAQHGLAGLDFGQLTDLLVGAGIDQSTLTDAQIDRISGALGSHTDPVHFAGGRWEGVDQWGNPVQQSPGTPPTDQTTGKLVNPRTITWNS</sequence>
<accession>A0ABU8MLT5</accession>
<evidence type="ECO:0000313" key="2">
    <source>
        <dbReference type="EMBL" id="MEJ2867383.1"/>
    </source>
</evidence>
<evidence type="ECO:0000313" key="3">
    <source>
        <dbReference type="Proteomes" id="UP001385809"/>
    </source>
</evidence>
<dbReference type="Proteomes" id="UP001385809">
    <property type="component" value="Unassembled WGS sequence"/>
</dbReference>
<comment type="caution">
    <text evidence="2">The sequence shown here is derived from an EMBL/GenBank/DDBJ whole genome shotgun (WGS) entry which is preliminary data.</text>
</comment>
<proteinExistence type="predicted"/>
<name>A0ABU8MLT5_9PSEU</name>
<feature type="compositionally biased region" description="Polar residues" evidence="1">
    <location>
        <begin position="84"/>
        <end position="112"/>
    </location>
</feature>
<keyword evidence="3" id="KW-1185">Reference proteome</keyword>
<reference evidence="2 3" key="1">
    <citation type="submission" date="2024-03" db="EMBL/GenBank/DDBJ databases">
        <title>Actinomycetospora sp. OC33-EN08, a novel actinomycete isolated from wild orchid (Aerides multiflora).</title>
        <authorList>
            <person name="Suriyachadkun C."/>
        </authorList>
    </citation>
    <scope>NUCLEOTIDE SEQUENCE [LARGE SCALE GENOMIC DNA]</scope>
    <source>
        <strain evidence="2 3">OC33-EN08</strain>
    </source>
</reference>